<name>A0A8K0AI90_ANDGO</name>
<feature type="binding site" evidence="6">
    <location>
        <position position="133"/>
    </location>
    <ligand>
        <name>Zn(2+)</name>
        <dbReference type="ChEBI" id="CHEBI:29105"/>
    </ligand>
</feature>
<dbReference type="GO" id="GO:0120539">
    <property type="term" value="F:4-hydroxy-3-methoxy-5-polyprenylbenzoate decarboxylase activity"/>
    <property type="evidence" value="ECO:0007669"/>
    <property type="project" value="UniProtKB-EC"/>
</dbReference>
<feature type="binding site" evidence="6">
    <location>
        <position position="134"/>
    </location>
    <ligand>
        <name>Zn(2+)</name>
        <dbReference type="ChEBI" id="CHEBI:29105"/>
    </ligand>
</feature>
<gene>
    <name evidence="7" type="ORF">ANDGO_05214</name>
</gene>
<comment type="function">
    <text evidence="6">Lyase that catalyzes the C1-decarboxylation of 4-hydroxy-3-methoxy-5-(all-trans-polyprenyl)benzoic acid into 2-methoxy-6-(all-trans-polyprenyl)phenol during ubiquinone biosynthesis.</text>
</comment>
<dbReference type="PANTHER" id="PTHR12922">
    <property type="entry name" value="UBIQUINONE BIOSYNTHESIS PROTEIN"/>
    <property type="match status" value="1"/>
</dbReference>
<keyword evidence="8" id="KW-1185">Reference proteome</keyword>
<dbReference type="GO" id="GO:0031314">
    <property type="term" value="C:extrinsic component of mitochondrial inner membrane"/>
    <property type="evidence" value="ECO:0007669"/>
    <property type="project" value="UniProtKB-UniRule"/>
</dbReference>
<protein>
    <recommendedName>
        <fullName evidence="6">Ubiquinone biosynthesis protein COQ4 homolog, mitochondrial</fullName>
    </recommendedName>
    <alternativeName>
        <fullName evidence="6">4-hydroxy-3-methoxy-5-polyprenylbenzoate decarboxylase</fullName>
        <ecNumber evidence="6">4.1.1.130</ecNumber>
    </alternativeName>
    <alternativeName>
        <fullName evidence="6">Coenzyme Q biosynthesis protein 4 homolog</fullName>
    </alternativeName>
</protein>
<comment type="subunit">
    <text evidence="6">Component of a multi-subunit COQ enzyme complex.</text>
</comment>
<comment type="similarity">
    <text evidence="6">Belongs to the COQ4 family.</text>
</comment>
<evidence type="ECO:0000256" key="2">
    <source>
        <dbReference type="ARBA" id="ARBA00022792"/>
    </source>
</evidence>
<keyword evidence="7" id="KW-0830">Ubiquinone</keyword>
<dbReference type="PANTHER" id="PTHR12922:SF7">
    <property type="entry name" value="UBIQUINONE BIOSYNTHESIS PROTEIN COQ4 HOMOLOG, MITOCHONDRIAL"/>
    <property type="match status" value="1"/>
</dbReference>
<evidence type="ECO:0000256" key="3">
    <source>
        <dbReference type="ARBA" id="ARBA00023128"/>
    </source>
</evidence>
<dbReference type="AlphaFoldDB" id="A0A8K0AI90"/>
<dbReference type="InterPro" id="IPR027540">
    <property type="entry name" value="Coq4_euk"/>
</dbReference>
<evidence type="ECO:0000256" key="5">
    <source>
        <dbReference type="ARBA" id="ARBA00023239"/>
    </source>
</evidence>
<comment type="caution">
    <text evidence="7">The sequence shown here is derived from an EMBL/GenBank/DDBJ whole genome shotgun (WGS) entry which is preliminary data.</text>
</comment>
<dbReference type="UniPathway" id="UPA00232"/>
<feature type="binding site" evidence="6">
    <location>
        <position position="137"/>
    </location>
    <ligand>
        <name>Zn(2+)</name>
        <dbReference type="ChEBI" id="CHEBI:29105"/>
    </ligand>
</feature>
<dbReference type="GO" id="GO:0008270">
    <property type="term" value="F:zinc ion binding"/>
    <property type="evidence" value="ECO:0007669"/>
    <property type="project" value="UniProtKB-UniRule"/>
</dbReference>
<evidence type="ECO:0000256" key="4">
    <source>
        <dbReference type="ARBA" id="ARBA00023136"/>
    </source>
</evidence>
<comment type="pathway">
    <text evidence="6">Cofactor biosynthesis; ubiquinone biosynthesis.</text>
</comment>
<keyword evidence="3 6" id="KW-0496">Mitochondrion</keyword>
<evidence type="ECO:0000256" key="6">
    <source>
        <dbReference type="HAMAP-Rule" id="MF_03111"/>
    </source>
</evidence>
<dbReference type="InterPro" id="IPR007715">
    <property type="entry name" value="Coq4"/>
</dbReference>
<comment type="catalytic activity">
    <reaction evidence="6">
        <text>a 4-hydroxy-3-methoxy-5-(all-trans-polyprenyl)benzoate + H(+) = a 2-methoxy-6-(all-trans-polyprenyl)phenol + CO2</text>
        <dbReference type="Rhea" id="RHEA:81179"/>
        <dbReference type="Rhea" id="RHEA-COMP:9551"/>
        <dbReference type="Rhea" id="RHEA-COMP:10931"/>
        <dbReference type="ChEBI" id="CHEBI:15378"/>
        <dbReference type="ChEBI" id="CHEBI:16526"/>
        <dbReference type="ChEBI" id="CHEBI:62731"/>
        <dbReference type="ChEBI" id="CHEBI:84443"/>
        <dbReference type="EC" id="4.1.1.130"/>
    </reaction>
</comment>
<keyword evidence="2 6" id="KW-0999">Mitochondrion inner membrane</keyword>
<keyword evidence="4 6" id="KW-0472">Membrane</keyword>
<proteinExistence type="inferred from homology"/>
<organism evidence="7 8">
    <name type="scientific">Andalucia godoyi</name>
    <name type="common">Flagellate</name>
    <dbReference type="NCBI Taxonomy" id="505711"/>
    <lineage>
        <taxon>Eukaryota</taxon>
        <taxon>Discoba</taxon>
        <taxon>Jakobida</taxon>
        <taxon>Andalucina</taxon>
        <taxon>Andaluciidae</taxon>
        <taxon>Andalucia</taxon>
    </lineage>
</organism>
<feature type="binding site" evidence="6">
    <location>
        <position position="149"/>
    </location>
    <ligand>
        <name>Zn(2+)</name>
        <dbReference type="ChEBI" id="CHEBI:29105"/>
    </ligand>
</feature>
<dbReference type="Pfam" id="PF05019">
    <property type="entry name" value="Coq4"/>
    <property type="match status" value="1"/>
</dbReference>
<comment type="cofactor">
    <cofactor evidence="6">
        <name>Zn(2+)</name>
        <dbReference type="ChEBI" id="CHEBI:29105"/>
    </cofactor>
</comment>
<comment type="subcellular location">
    <subcellularLocation>
        <location evidence="6">Mitochondrion inner membrane</location>
        <topology evidence="6">Peripheral membrane protein</topology>
        <orientation evidence="6">Matrix side</orientation>
    </subcellularLocation>
</comment>
<dbReference type="EC" id="4.1.1.130" evidence="6"/>
<evidence type="ECO:0000256" key="1">
    <source>
        <dbReference type="ARBA" id="ARBA00022688"/>
    </source>
</evidence>
<evidence type="ECO:0000313" key="7">
    <source>
        <dbReference type="EMBL" id="KAF0853074.1"/>
    </source>
</evidence>
<sequence>MSRLLYPSHKLLSTPQKALVFATSAVRALCDPTRADSVGVVGEVTAGPFLGQMHRYMLQDEDGARILAEKPRISTALPQLNLDELKKVHVGTLGHAYYQFMASHGYSSDDRPVVRFVDNAEHAYIWQRYREVHDFWHVLLGQPPTVLGELTVKWTEWVQTKFPIGLFSGIGSALVLLSPEKRRFLTSEVIPWVVENVPVFQKNMLCIPYESMLTMPLTQIRDMYNIHPAPVHPSEVGA</sequence>
<dbReference type="HAMAP" id="MF_03111">
    <property type="entry name" value="Coq4"/>
    <property type="match status" value="1"/>
</dbReference>
<dbReference type="Proteomes" id="UP000799049">
    <property type="component" value="Unassembled WGS sequence"/>
</dbReference>
<dbReference type="OrthoDB" id="4249at2759"/>
<keyword evidence="1 6" id="KW-0831">Ubiquinone biosynthesis</keyword>
<evidence type="ECO:0000313" key="8">
    <source>
        <dbReference type="Proteomes" id="UP000799049"/>
    </source>
</evidence>
<accession>A0A8K0AI90</accession>
<keyword evidence="6" id="KW-0862">Zinc</keyword>
<keyword evidence="5 6" id="KW-0456">Lyase</keyword>
<keyword evidence="6" id="KW-0479">Metal-binding</keyword>
<reference evidence="7" key="1">
    <citation type="submission" date="2019-09" db="EMBL/GenBank/DDBJ databases">
        <title>The Mitochondrial Proteome of the Jakobid, Andalucia godoyi, a Protist With the Most Gene-Rich and Bacteria-Like Mitochondrial Genome.</title>
        <authorList>
            <person name="Gray M.W."/>
            <person name="Burger G."/>
            <person name="Derelle R."/>
            <person name="Klimes V."/>
            <person name="Leger M."/>
            <person name="Sarrasin M."/>
            <person name="Vlcek C."/>
            <person name="Roger A.J."/>
            <person name="Elias M."/>
            <person name="Lang B.F."/>
        </authorList>
    </citation>
    <scope>NUCLEOTIDE SEQUENCE</scope>
    <source>
        <strain evidence="7">And28</strain>
    </source>
</reference>
<dbReference type="EMBL" id="VRVR01000003">
    <property type="protein sequence ID" value="KAF0853074.1"/>
    <property type="molecule type" value="Genomic_DNA"/>
</dbReference>